<reference evidence="1" key="1">
    <citation type="submission" date="2020-11" db="EMBL/GenBank/DDBJ databases">
        <authorList>
            <person name="Tran Van P."/>
        </authorList>
    </citation>
    <scope>NUCLEOTIDE SEQUENCE</scope>
</reference>
<sequence>MTMFHERQAHVRPHVLPSKFHNSSEIEEEGFFLTALGRGDPKPIWKERIVSVPTPLVDPSNAVGDNVSAPVFTGVDVRGSRTRLGAWHNKSL</sequence>
<gene>
    <name evidence="1" type="ORF">TPSB3V08_LOCUS7882</name>
</gene>
<evidence type="ECO:0000313" key="1">
    <source>
        <dbReference type="EMBL" id="CAD7411423.1"/>
    </source>
</evidence>
<accession>A0A7R9DB90</accession>
<organism evidence="1">
    <name type="scientific">Timema poppense</name>
    <name type="common">Walking stick</name>
    <dbReference type="NCBI Taxonomy" id="170557"/>
    <lineage>
        <taxon>Eukaryota</taxon>
        <taxon>Metazoa</taxon>
        <taxon>Ecdysozoa</taxon>
        <taxon>Arthropoda</taxon>
        <taxon>Hexapoda</taxon>
        <taxon>Insecta</taxon>
        <taxon>Pterygota</taxon>
        <taxon>Neoptera</taxon>
        <taxon>Polyneoptera</taxon>
        <taxon>Phasmatodea</taxon>
        <taxon>Timematodea</taxon>
        <taxon>Timematoidea</taxon>
        <taxon>Timematidae</taxon>
        <taxon>Timema</taxon>
    </lineage>
</organism>
<dbReference type="AlphaFoldDB" id="A0A7R9DB90"/>
<dbReference type="EMBL" id="OD005348">
    <property type="protein sequence ID" value="CAD7411423.1"/>
    <property type="molecule type" value="Genomic_DNA"/>
</dbReference>
<proteinExistence type="predicted"/>
<name>A0A7R9DB90_TIMPO</name>
<protein>
    <submittedName>
        <fullName evidence="1">Uncharacterized protein</fullName>
    </submittedName>
</protein>